<feature type="non-terminal residue" evidence="1">
    <location>
        <position position="43"/>
    </location>
</feature>
<dbReference type="SUPFAM" id="SSF52058">
    <property type="entry name" value="L domain-like"/>
    <property type="match status" value="1"/>
</dbReference>
<keyword evidence="2" id="KW-1185">Reference proteome</keyword>
<dbReference type="Gene3D" id="3.80.10.10">
    <property type="entry name" value="Ribonuclease Inhibitor"/>
    <property type="match status" value="1"/>
</dbReference>
<reference evidence="1 2" key="1">
    <citation type="submission" date="2014-04" db="EMBL/GenBank/DDBJ databases">
        <authorList>
            <consortium name="International Citrus Genome Consortium"/>
            <person name="Gmitter F."/>
            <person name="Chen C."/>
            <person name="Farmerie W."/>
            <person name="Harkins T."/>
            <person name="Desany B."/>
            <person name="Mohiuddin M."/>
            <person name="Kodira C."/>
            <person name="Borodovsky M."/>
            <person name="Lomsadze A."/>
            <person name="Burns P."/>
            <person name="Jenkins J."/>
            <person name="Prochnik S."/>
            <person name="Shu S."/>
            <person name="Chapman J."/>
            <person name="Pitluck S."/>
            <person name="Schmutz J."/>
            <person name="Rokhsar D."/>
        </authorList>
    </citation>
    <scope>NUCLEOTIDE SEQUENCE</scope>
</reference>
<dbReference type="InterPro" id="IPR032675">
    <property type="entry name" value="LRR_dom_sf"/>
</dbReference>
<gene>
    <name evidence="1" type="ORF">CISIN_1g0289421mg</name>
</gene>
<proteinExistence type="predicted"/>
<dbReference type="Proteomes" id="UP000027120">
    <property type="component" value="Unassembled WGS sequence"/>
</dbReference>
<evidence type="ECO:0000313" key="2">
    <source>
        <dbReference type="Proteomes" id="UP000027120"/>
    </source>
</evidence>
<dbReference type="EMBL" id="KK784994">
    <property type="protein sequence ID" value="KDO54597.1"/>
    <property type="molecule type" value="Genomic_DNA"/>
</dbReference>
<name>A0A067ETQ1_CITSI</name>
<sequence>MTLDGNRITSLPDELGQLVRLERLSILGNMLTCLPETIGSLRN</sequence>
<dbReference type="AlphaFoldDB" id="A0A067ETQ1"/>
<protein>
    <submittedName>
        <fullName evidence="1">Uncharacterized protein</fullName>
    </submittedName>
</protein>
<accession>A0A067ETQ1</accession>
<evidence type="ECO:0000313" key="1">
    <source>
        <dbReference type="EMBL" id="KDO54597.1"/>
    </source>
</evidence>
<organism evidence="1 2">
    <name type="scientific">Citrus sinensis</name>
    <name type="common">Sweet orange</name>
    <name type="synonym">Citrus aurantium var. sinensis</name>
    <dbReference type="NCBI Taxonomy" id="2711"/>
    <lineage>
        <taxon>Eukaryota</taxon>
        <taxon>Viridiplantae</taxon>
        <taxon>Streptophyta</taxon>
        <taxon>Embryophyta</taxon>
        <taxon>Tracheophyta</taxon>
        <taxon>Spermatophyta</taxon>
        <taxon>Magnoliopsida</taxon>
        <taxon>eudicotyledons</taxon>
        <taxon>Gunneridae</taxon>
        <taxon>Pentapetalae</taxon>
        <taxon>rosids</taxon>
        <taxon>malvids</taxon>
        <taxon>Sapindales</taxon>
        <taxon>Rutaceae</taxon>
        <taxon>Aurantioideae</taxon>
        <taxon>Citrus</taxon>
    </lineage>
</organism>